<dbReference type="Proteomes" id="UP000548867">
    <property type="component" value="Unassembled WGS sequence"/>
</dbReference>
<feature type="transmembrane region" description="Helical" evidence="1">
    <location>
        <begin position="50"/>
        <end position="69"/>
    </location>
</feature>
<reference evidence="2 3" key="1">
    <citation type="submission" date="2020-08" db="EMBL/GenBank/DDBJ databases">
        <title>Genomic Encyclopedia of Type Strains, Phase IV (KMG-IV): sequencing the most valuable type-strain genomes for metagenomic binning, comparative biology and taxonomic classification.</title>
        <authorList>
            <person name="Goeker M."/>
        </authorList>
    </citation>
    <scope>NUCLEOTIDE SEQUENCE [LARGE SCALE GENOMIC DNA]</scope>
    <source>
        <strain evidence="2 3">DSM 27057</strain>
    </source>
</reference>
<organism evidence="2 3">
    <name type="scientific">Novosphingobium sediminicola</name>
    <dbReference type="NCBI Taxonomy" id="563162"/>
    <lineage>
        <taxon>Bacteria</taxon>
        <taxon>Pseudomonadati</taxon>
        <taxon>Pseudomonadota</taxon>
        <taxon>Alphaproteobacteria</taxon>
        <taxon>Sphingomonadales</taxon>
        <taxon>Sphingomonadaceae</taxon>
        <taxon>Novosphingobium</taxon>
    </lineage>
</organism>
<evidence type="ECO:0000256" key="1">
    <source>
        <dbReference type="SAM" id="Phobius"/>
    </source>
</evidence>
<keyword evidence="3" id="KW-1185">Reference proteome</keyword>
<proteinExistence type="predicted"/>
<protein>
    <submittedName>
        <fullName evidence="2">Uncharacterized protein</fullName>
    </submittedName>
</protein>
<dbReference type="AlphaFoldDB" id="A0A7W6CS73"/>
<feature type="transmembrane region" description="Helical" evidence="1">
    <location>
        <begin position="21"/>
        <end position="44"/>
    </location>
</feature>
<keyword evidence="1" id="KW-1133">Transmembrane helix</keyword>
<name>A0A7W6CS73_9SPHN</name>
<keyword evidence="1" id="KW-0812">Transmembrane</keyword>
<accession>A0A7W6CS73</accession>
<evidence type="ECO:0000313" key="2">
    <source>
        <dbReference type="EMBL" id="MBB3956812.1"/>
    </source>
</evidence>
<keyword evidence="1" id="KW-0472">Membrane</keyword>
<dbReference type="EMBL" id="JACIDX010000016">
    <property type="protein sequence ID" value="MBB3956812.1"/>
    <property type="molecule type" value="Genomic_DNA"/>
</dbReference>
<dbReference type="RefSeq" id="WP_183627654.1">
    <property type="nucleotide sequence ID" value="NZ_JACIDX010000016.1"/>
</dbReference>
<gene>
    <name evidence="2" type="ORF">GGR38_003778</name>
</gene>
<comment type="caution">
    <text evidence="2">The sequence shown here is derived from an EMBL/GenBank/DDBJ whole genome shotgun (WGS) entry which is preliminary data.</text>
</comment>
<evidence type="ECO:0000313" key="3">
    <source>
        <dbReference type="Proteomes" id="UP000548867"/>
    </source>
</evidence>
<sequence>MIDVSRARSRPAILRMYDQAVDLLSLAGLIGMIGTTIYCIGIRVHYERSYAAALLIALIGLLVMLIAWAQQVIAARDLATWREMVEWQIRAARRRAEQEADGVEEHDRYFECLVGALISDMQSAAKDIPNP</sequence>